<evidence type="ECO:0000256" key="3">
    <source>
        <dbReference type="ARBA" id="ARBA00023125"/>
    </source>
</evidence>
<feature type="domain" description="HTH lysR-type" evidence="5">
    <location>
        <begin position="5"/>
        <end position="62"/>
    </location>
</feature>
<keyword evidence="4" id="KW-0804">Transcription</keyword>
<comment type="caution">
    <text evidence="6">The sequence shown here is derived from an EMBL/GenBank/DDBJ whole genome shotgun (WGS) entry which is preliminary data.</text>
</comment>
<organism evidence="6 7">
    <name type="scientific">Chelativorans salis</name>
    <dbReference type="NCBI Taxonomy" id="2978478"/>
    <lineage>
        <taxon>Bacteria</taxon>
        <taxon>Pseudomonadati</taxon>
        <taxon>Pseudomonadota</taxon>
        <taxon>Alphaproteobacteria</taxon>
        <taxon>Hyphomicrobiales</taxon>
        <taxon>Phyllobacteriaceae</taxon>
        <taxon>Chelativorans</taxon>
    </lineage>
</organism>
<evidence type="ECO:0000256" key="1">
    <source>
        <dbReference type="ARBA" id="ARBA00009437"/>
    </source>
</evidence>
<dbReference type="Pfam" id="PF00126">
    <property type="entry name" value="HTH_1"/>
    <property type="match status" value="2"/>
</dbReference>
<proteinExistence type="inferred from homology"/>
<dbReference type="InterPro" id="IPR005119">
    <property type="entry name" value="LysR_subst-bd"/>
</dbReference>
<evidence type="ECO:0000313" key="6">
    <source>
        <dbReference type="EMBL" id="MCT7376638.1"/>
    </source>
</evidence>
<gene>
    <name evidence="6" type="ORF">N5A92_16520</name>
</gene>
<dbReference type="SUPFAM" id="SSF53850">
    <property type="entry name" value="Periplasmic binding protein-like II"/>
    <property type="match status" value="1"/>
</dbReference>
<dbReference type="PROSITE" id="PS50931">
    <property type="entry name" value="HTH_LYSR"/>
    <property type="match status" value="2"/>
</dbReference>
<comment type="similarity">
    <text evidence="1">Belongs to the LysR transcriptional regulatory family.</text>
</comment>
<dbReference type="SUPFAM" id="SSF46785">
    <property type="entry name" value="Winged helix' DNA-binding domain"/>
    <property type="match status" value="2"/>
</dbReference>
<dbReference type="EMBL" id="JAOCZP010000005">
    <property type="protein sequence ID" value="MCT7376638.1"/>
    <property type="molecule type" value="Genomic_DNA"/>
</dbReference>
<evidence type="ECO:0000256" key="2">
    <source>
        <dbReference type="ARBA" id="ARBA00023015"/>
    </source>
</evidence>
<protein>
    <submittedName>
        <fullName evidence="6">LysR family transcriptional regulator</fullName>
    </submittedName>
</protein>
<name>A0ABT2LTD6_9HYPH</name>
<evidence type="ECO:0000259" key="5">
    <source>
        <dbReference type="PROSITE" id="PS50931"/>
    </source>
</evidence>
<dbReference type="Gene3D" id="1.10.10.10">
    <property type="entry name" value="Winged helix-like DNA-binding domain superfamily/Winged helix DNA-binding domain"/>
    <property type="match status" value="2"/>
</dbReference>
<keyword evidence="2" id="KW-0805">Transcription regulation</keyword>
<keyword evidence="3" id="KW-0238">DNA-binding</keyword>
<dbReference type="InterPro" id="IPR050950">
    <property type="entry name" value="HTH-type_LysR_regulators"/>
</dbReference>
<dbReference type="InterPro" id="IPR036388">
    <property type="entry name" value="WH-like_DNA-bd_sf"/>
</dbReference>
<feature type="domain" description="HTH lysR-type" evidence="5">
    <location>
        <begin position="100"/>
        <end position="157"/>
    </location>
</feature>
<dbReference type="PANTHER" id="PTHR30419">
    <property type="entry name" value="HTH-TYPE TRANSCRIPTIONAL REGULATOR YBHD"/>
    <property type="match status" value="1"/>
</dbReference>
<accession>A0ABT2LTD6</accession>
<dbReference type="InterPro" id="IPR036390">
    <property type="entry name" value="WH_DNA-bd_sf"/>
</dbReference>
<keyword evidence="7" id="KW-1185">Reference proteome</keyword>
<sequence>MQSRLSLKQARVIEAVAIARGFDEASRILNMSQPVVSRTVASAENLLGATLFQRGWSGTEPTVWGDTILQRCSAALKHIARAEADIVAIGNTRPNLTPFLRWHHLDAVSAVIRFGSASAASVHLGMAQPAISRSLSAISEYCRQSLFERRRNGLEASPQARRLAALRDELLQELSLDNIDLEPRRGLVGRLAVGMLPFSGQDLVARAFGYLTNRYPHLRLIAVPGSYNMLTEALRRGEIDCMIGILRSPTPFPELEEIFLYNERFTLVARQAHPCHARGVTISDLQKERWIVAPHGTPVRSYFGRLFESVGAVPPAQTCEILSFSNAEQVIINSNSIGLLSYSDQHIASLPPSLKKVNIDLPDSETPIGLTVKRTEGSSEILEIFTGLLRNLCSQGGSTPLI</sequence>
<evidence type="ECO:0000256" key="4">
    <source>
        <dbReference type="ARBA" id="ARBA00023163"/>
    </source>
</evidence>
<evidence type="ECO:0000313" key="7">
    <source>
        <dbReference type="Proteomes" id="UP001320831"/>
    </source>
</evidence>
<dbReference type="Gene3D" id="3.40.190.10">
    <property type="entry name" value="Periplasmic binding protein-like II"/>
    <property type="match status" value="2"/>
</dbReference>
<dbReference type="Pfam" id="PF03466">
    <property type="entry name" value="LysR_substrate"/>
    <property type="match status" value="1"/>
</dbReference>
<reference evidence="6 7" key="1">
    <citation type="submission" date="2022-09" db="EMBL/GenBank/DDBJ databases">
        <title>Chelativorans salina sp. nov., a novel slightly halophilic bacterium isolated from a saline lake sediment enrichment.</title>
        <authorList>
            <person name="Gao L."/>
            <person name="Fang B.-Z."/>
            <person name="Li W.-J."/>
        </authorList>
    </citation>
    <scope>NUCLEOTIDE SEQUENCE [LARGE SCALE GENOMIC DNA]</scope>
    <source>
        <strain evidence="6 7">EGI FJ00035</strain>
    </source>
</reference>
<dbReference type="Proteomes" id="UP001320831">
    <property type="component" value="Unassembled WGS sequence"/>
</dbReference>
<dbReference type="RefSeq" id="WP_260904752.1">
    <property type="nucleotide sequence ID" value="NZ_JAOCZP010000005.1"/>
</dbReference>
<dbReference type="PANTHER" id="PTHR30419:SF8">
    <property type="entry name" value="NITROGEN ASSIMILATION TRANSCRIPTIONAL ACTIVATOR-RELATED"/>
    <property type="match status" value="1"/>
</dbReference>
<dbReference type="InterPro" id="IPR000847">
    <property type="entry name" value="LysR_HTH_N"/>
</dbReference>